<feature type="binding site" evidence="1">
    <location>
        <position position="85"/>
    </location>
    <ligand>
        <name>Mg(2+)</name>
        <dbReference type="ChEBI" id="CHEBI:18420"/>
        <label>1</label>
        <note>catalytic</note>
    </ligand>
</feature>
<dbReference type="PANTHER" id="PTHR20854">
    <property type="entry name" value="INOSITOL MONOPHOSPHATASE"/>
    <property type="match status" value="1"/>
</dbReference>
<dbReference type="EMBL" id="FWXV01000008">
    <property type="protein sequence ID" value="SMD22980.1"/>
    <property type="molecule type" value="Genomic_DNA"/>
</dbReference>
<feature type="binding site" evidence="1">
    <location>
        <position position="210"/>
    </location>
    <ligand>
        <name>Mg(2+)</name>
        <dbReference type="ChEBI" id="CHEBI:18420"/>
        <label>1</label>
        <note>catalytic</note>
    </ligand>
</feature>
<dbReference type="Gene3D" id="3.40.190.80">
    <property type="match status" value="1"/>
</dbReference>
<reference evidence="3 4" key="1">
    <citation type="submission" date="2017-04" db="EMBL/GenBank/DDBJ databases">
        <authorList>
            <person name="Afonso C.L."/>
            <person name="Miller P.J."/>
            <person name="Scott M.A."/>
            <person name="Spackman E."/>
            <person name="Goraichik I."/>
            <person name="Dimitrov K.M."/>
            <person name="Suarez D.L."/>
            <person name="Swayne D.E."/>
        </authorList>
    </citation>
    <scope>NUCLEOTIDE SEQUENCE [LARGE SCALE GENOMIC DNA]</scope>
    <source>
        <strain evidence="3 4">DSM 43828</strain>
    </source>
</reference>
<dbReference type="Pfam" id="PF00459">
    <property type="entry name" value="Inositol_P"/>
    <property type="match status" value="1"/>
</dbReference>
<dbReference type="OrthoDB" id="9772456at2"/>
<sequence length="298" mass="31951">MTAGYLDFIDSVLSAGAQVARRMFGGRQASGRGEDRNQVVTEADLRIGSLMSERIRRAFPEHTIIEEENGVLADKGRCAWVLDPIDGTSNFAAGSPLYAIMIGLVEDGRPVAGGVVMPALCQTYLAERGGGLFRNGTRLTPAQPTDLSEALVAYGFDIHSAGQCAWECSLMARIAPHCAGIRASNSAFDAVMTACGVYGAYINRSNRIWDCVAPHVLVQEGGGKYTTLDGSPIGYDRPAQRVHDNFEVLASGGTWHDDLVGLVNAFTESRDWGDGDTPARGIRHGDRHRQLHQSGGAT</sequence>
<feature type="compositionally biased region" description="Basic residues" evidence="2">
    <location>
        <begin position="281"/>
        <end position="291"/>
    </location>
</feature>
<dbReference type="GO" id="GO:0007165">
    <property type="term" value="P:signal transduction"/>
    <property type="evidence" value="ECO:0007669"/>
    <property type="project" value="TreeGrafter"/>
</dbReference>
<feature type="binding site" evidence="1">
    <location>
        <position position="86"/>
    </location>
    <ligand>
        <name>Mg(2+)</name>
        <dbReference type="ChEBI" id="CHEBI:18420"/>
        <label>1</label>
        <note>catalytic</note>
    </ligand>
</feature>
<feature type="binding site" evidence="1">
    <location>
        <position position="83"/>
    </location>
    <ligand>
        <name>Mg(2+)</name>
        <dbReference type="ChEBI" id="CHEBI:18420"/>
        <label>1</label>
        <note>catalytic</note>
    </ligand>
</feature>
<evidence type="ECO:0000313" key="4">
    <source>
        <dbReference type="Proteomes" id="UP000192674"/>
    </source>
</evidence>
<dbReference type="CDD" id="cd01637">
    <property type="entry name" value="IMPase_like"/>
    <property type="match status" value="1"/>
</dbReference>
<dbReference type="SUPFAM" id="SSF56655">
    <property type="entry name" value="Carbohydrate phosphatase"/>
    <property type="match status" value="1"/>
</dbReference>
<keyword evidence="4" id="KW-1185">Reference proteome</keyword>
<dbReference type="GO" id="GO:0046872">
    <property type="term" value="F:metal ion binding"/>
    <property type="evidence" value="ECO:0007669"/>
    <property type="project" value="UniProtKB-KW"/>
</dbReference>
<dbReference type="GO" id="GO:0006020">
    <property type="term" value="P:inositol metabolic process"/>
    <property type="evidence" value="ECO:0007669"/>
    <property type="project" value="TreeGrafter"/>
</dbReference>
<evidence type="ECO:0000256" key="1">
    <source>
        <dbReference type="PIRSR" id="PIRSR600760-2"/>
    </source>
</evidence>
<feature type="region of interest" description="Disordered" evidence="2">
    <location>
        <begin position="273"/>
        <end position="298"/>
    </location>
</feature>
<dbReference type="PANTHER" id="PTHR20854:SF17">
    <property type="entry name" value="PHOSPHATASE IMPL1, CHLOROPLASTIC"/>
    <property type="match status" value="1"/>
</dbReference>
<organism evidence="3 4">
    <name type="scientific">Kibdelosporangium aridum</name>
    <dbReference type="NCBI Taxonomy" id="2030"/>
    <lineage>
        <taxon>Bacteria</taxon>
        <taxon>Bacillati</taxon>
        <taxon>Actinomycetota</taxon>
        <taxon>Actinomycetes</taxon>
        <taxon>Pseudonocardiales</taxon>
        <taxon>Pseudonocardiaceae</taxon>
        <taxon>Kibdelosporangium</taxon>
    </lineage>
</organism>
<comment type="cofactor">
    <cofactor evidence="1">
        <name>Mg(2+)</name>
        <dbReference type="ChEBI" id="CHEBI:18420"/>
    </cofactor>
</comment>
<evidence type="ECO:0000313" key="3">
    <source>
        <dbReference type="EMBL" id="SMD22980.1"/>
    </source>
</evidence>
<dbReference type="InterPro" id="IPR000760">
    <property type="entry name" value="Inositol_monophosphatase-like"/>
</dbReference>
<keyword evidence="1" id="KW-0460">Magnesium</keyword>
<protein>
    <submittedName>
        <fullName evidence="3">Myo-inositol-1(Or 4)-monophosphatase</fullName>
    </submittedName>
</protein>
<proteinExistence type="predicted"/>
<dbReference type="Proteomes" id="UP000192674">
    <property type="component" value="Unassembled WGS sequence"/>
</dbReference>
<dbReference type="PRINTS" id="PR00377">
    <property type="entry name" value="IMPHPHTASES"/>
</dbReference>
<dbReference type="Gene3D" id="3.30.540.10">
    <property type="entry name" value="Fructose-1,6-Bisphosphatase, subunit A, domain 1"/>
    <property type="match status" value="1"/>
</dbReference>
<dbReference type="GO" id="GO:0008934">
    <property type="term" value="F:inositol monophosphate 1-phosphatase activity"/>
    <property type="evidence" value="ECO:0007669"/>
    <property type="project" value="TreeGrafter"/>
</dbReference>
<dbReference type="AlphaFoldDB" id="A0A1W2FM71"/>
<dbReference type="RefSeq" id="WP_084431791.1">
    <property type="nucleotide sequence ID" value="NZ_FWXV01000008.1"/>
</dbReference>
<keyword evidence="1" id="KW-0479">Metal-binding</keyword>
<name>A0A1W2FM71_KIBAR</name>
<accession>A0A1W2FM71</accession>
<gene>
    <name evidence="3" type="ORF">SAMN05661093_07761</name>
</gene>
<evidence type="ECO:0000256" key="2">
    <source>
        <dbReference type="SAM" id="MobiDB-lite"/>
    </source>
</evidence>
<feature type="binding site" evidence="1">
    <location>
        <position position="67"/>
    </location>
    <ligand>
        <name>Mg(2+)</name>
        <dbReference type="ChEBI" id="CHEBI:18420"/>
        <label>1</label>
        <note>catalytic</note>
    </ligand>
</feature>